<protein>
    <submittedName>
        <fullName evidence="2">Uncharacterized protein</fullName>
    </submittedName>
</protein>
<sequence length="128" mass="14222">MCRALQQSLTDYSPQGIGFACPTAVTGECFSRSRRYAALAGGNLCSVAPTSHSAERNYVPSRGKRLPSLVPKECTLFLPWLHKPHARPQTTGPYKDFSETRTKGHSQPPGFLNLKEKTLHFTFRNQVS</sequence>
<dbReference type="EMBL" id="JACEEZ010001863">
    <property type="protein sequence ID" value="KAG0728775.1"/>
    <property type="molecule type" value="Genomic_DNA"/>
</dbReference>
<dbReference type="OrthoDB" id="5985335at2759"/>
<dbReference type="AlphaFoldDB" id="A0A8J5D4P9"/>
<evidence type="ECO:0000313" key="2">
    <source>
        <dbReference type="EMBL" id="KAG0728775.1"/>
    </source>
</evidence>
<proteinExistence type="predicted"/>
<name>A0A8J5D4P9_CHIOP</name>
<accession>A0A8J5D4P9</accession>
<feature type="region of interest" description="Disordered" evidence="1">
    <location>
        <begin position="87"/>
        <end position="109"/>
    </location>
</feature>
<evidence type="ECO:0000313" key="3">
    <source>
        <dbReference type="Proteomes" id="UP000770661"/>
    </source>
</evidence>
<evidence type="ECO:0000256" key="1">
    <source>
        <dbReference type="SAM" id="MobiDB-lite"/>
    </source>
</evidence>
<keyword evidence="3" id="KW-1185">Reference proteome</keyword>
<comment type="caution">
    <text evidence="2">The sequence shown here is derived from an EMBL/GenBank/DDBJ whole genome shotgun (WGS) entry which is preliminary data.</text>
</comment>
<reference evidence="2" key="1">
    <citation type="submission" date="2020-07" db="EMBL/GenBank/DDBJ databases">
        <title>The High-quality genome of the commercially important snow crab, Chionoecetes opilio.</title>
        <authorList>
            <person name="Jeong J.-H."/>
            <person name="Ryu S."/>
        </authorList>
    </citation>
    <scope>NUCLEOTIDE SEQUENCE</scope>
    <source>
        <strain evidence="2">MADBK_172401_WGS</strain>
        <tissue evidence="2">Digestive gland</tissue>
    </source>
</reference>
<gene>
    <name evidence="2" type="ORF">GWK47_031804</name>
</gene>
<organism evidence="2 3">
    <name type="scientific">Chionoecetes opilio</name>
    <name type="common">Atlantic snow crab</name>
    <name type="synonym">Cancer opilio</name>
    <dbReference type="NCBI Taxonomy" id="41210"/>
    <lineage>
        <taxon>Eukaryota</taxon>
        <taxon>Metazoa</taxon>
        <taxon>Ecdysozoa</taxon>
        <taxon>Arthropoda</taxon>
        <taxon>Crustacea</taxon>
        <taxon>Multicrustacea</taxon>
        <taxon>Malacostraca</taxon>
        <taxon>Eumalacostraca</taxon>
        <taxon>Eucarida</taxon>
        <taxon>Decapoda</taxon>
        <taxon>Pleocyemata</taxon>
        <taxon>Brachyura</taxon>
        <taxon>Eubrachyura</taxon>
        <taxon>Majoidea</taxon>
        <taxon>Majidae</taxon>
        <taxon>Chionoecetes</taxon>
    </lineage>
</organism>
<dbReference type="Proteomes" id="UP000770661">
    <property type="component" value="Unassembled WGS sequence"/>
</dbReference>